<dbReference type="NCBIfam" id="NF004739">
    <property type="entry name" value="PRK06075.1"/>
    <property type="match status" value="1"/>
</dbReference>
<keyword evidence="6" id="KW-0472">Membrane</keyword>
<evidence type="ECO:0000313" key="9">
    <source>
        <dbReference type="EMBL" id="MCR6546238.1"/>
    </source>
</evidence>
<sequence length="373" mass="42267">MVLANQEGNFRTQEFILNMGPQHPSTHGVYRAVLTMDGEYVVDAENVVGYLHRGMEKIAESRTYTQFIPYTDRMDYLAAMLNNWGYVLTLEEALNLEIPERAEYIRVIVGELQRIASHLVMVASFGLDMNAYTAWMYAFYDREKILDLFEMICGSRLTTSFMRVGGVPNDIPEGFLPKLEEFLQRMPKRIKEFDDVLTGNEIFLARTKNVAPISGEEALDYGLTGPNLRASGVNFDLRKVKPYSIYDRFEFDVALGENGDNFDRYNVRMEEIRQSLRIIRQAIDQLPEGDIMAKVPKVLKIPAGETYGHIEGAKGILGFYLVSDGGTKPYRMHLRSPSFINLGIFPKMARGTILQDAIASLASIDIVLGEVDR</sequence>
<dbReference type="Gene3D" id="1.10.645.10">
    <property type="entry name" value="Cytochrome-c3 Hydrogenase, chain B"/>
    <property type="match status" value="1"/>
</dbReference>
<evidence type="ECO:0000313" key="10">
    <source>
        <dbReference type="Proteomes" id="UP001524944"/>
    </source>
</evidence>
<name>A0ABT1Y5T7_9FIRM</name>
<dbReference type="InterPro" id="IPR022885">
    <property type="entry name" value="NDH1_su_D/H"/>
</dbReference>
<keyword evidence="9" id="KW-0560">Oxidoreductase</keyword>
<dbReference type="HAMAP" id="MF_01358">
    <property type="entry name" value="NDH1_NuoD"/>
    <property type="match status" value="1"/>
</dbReference>
<dbReference type="PANTHER" id="PTHR11993">
    <property type="entry name" value="NADH-UBIQUINONE OXIDOREDUCTASE 49 KDA SUBUNIT"/>
    <property type="match status" value="1"/>
</dbReference>
<keyword evidence="2 6" id="KW-0813">Transport</keyword>
<dbReference type="GO" id="GO:0016491">
    <property type="term" value="F:oxidoreductase activity"/>
    <property type="evidence" value="ECO:0007669"/>
    <property type="project" value="UniProtKB-KW"/>
</dbReference>
<dbReference type="RefSeq" id="WP_089611627.1">
    <property type="nucleotide sequence ID" value="NZ_CP022121.1"/>
</dbReference>
<dbReference type="Proteomes" id="UP001524944">
    <property type="component" value="Unassembled WGS sequence"/>
</dbReference>
<dbReference type="PANTHER" id="PTHR11993:SF10">
    <property type="entry name" value="NADH DEHYDROGENASE [UBIQUINONE] IRON-SULFUR PROTEIN 2, MITOCHONDRIAL"/>
    <property type="match status" value="1"/>
</dbReference>
<keyword evidence="3 6" id="KW-0874">Quinone</keyword>
<dbReference type="Pfam" id="PF00346">
    <property type="entry name" value="Complex1_49kDa"/>
    <property type="match status" value="2"/>
</dbReference>
<evidence type="ECO:0000256" key="5">
    <source>
        <dbReference type="ARBA" id="ARBA00023027"/>
    </source>
</evidence>
<comment type="similarity">
    <text evidence="1 6 7">Belongs to the complex I 49 kDa subunit family.</text>
</comment>
<feature type="domain" description="NADH-quinone oxidoreductase subunit D" evidence="8">
    <location>
        <begin position="128"/>
        <end position="298"/>
    </location>
</feature>
<accession>A0ABT1Y5T7</accession>
<dbReference type="InterPro" id="IPR014029">
    <property type="entry name" value="NADH_UbQ_OxRdtase_49kDa_CS"/>
</dbReference>
<dbReference type="SUPFAM" id="SSF56762">
    <property type="entry name" value="HydB/Nqo4-like"/>
    <property type="match status" value="1"/>
</dbReference>
<keyword evidence="6" id="KW-1003">Cell membrane</keyword>
<comment type="subunit">
    <text evidence="6">NDH-1 is composed of 14 different subunits. Subunits NuoB, C, D, E, F, and G constitute the peripheral sector of the complex.</text>
</comment>
<protein>
    <recommendedName>
        <fullName evidence="6">NADH-quinone oxidoreductase subunit D</fullName>
        <ecNumber evidence="6">7.1.1.-</ecNumber>
    </recommendedName>
    <alternativeName>
        <fullName evidence="6">NADH dehydrogenase I subunit D</fullName>
    </alternativeName>
    <alternativeName>
        <fullName evidence="6">NDH-1 subunit D</fullName>
    </alternativeName>
</protein>
<evidence type="ECO:0000256" key="6">
    <source>
        <dbReference type="HAMAP-Rule" id="MF_01358"/>
    </source>
</evidence>
<comment type="function">
    <text evidence="6">NDH-1 shuttles electrons from NADH, via FMN and iron-sulfur (Fe-S) centers, to quinones in the respiratory chain. The immediate electron acceptor for the enzyme in this species is believed to be a menaquinone. Couples the redox reaction to proton translocation (for every two electrons transferred, four hydrogen ions are translocated across the cytoplasmic membrane), and thus conserves the redox energy in a proton gradient.</text>
</comment>
<evidence type="ECO:0000256" key="2">
    <source>
        <dbReference type="ARBA" id="ARBA00022448"/>
    </source>
</evidence>
<gene>
    <name evidence="6" type="primary">nuoD</name>
    <name evidence="9" type="ORF">NVS47_12070</name>
</gene>
<organism evidence="9 10">
    <name type="scientific">Dehalobacterium formicoaceticum</name>
    <dbReference type="NCBI Taxonomy" id="51515"/>
    <lineage>
        <taxon>Bacteria</taxon>
        <taxon>Bacillati</taxon>
        <taxon>Bacillota</taxon>
        <taxon>Clostridia</taxon>
        <taxon>Eubacteriales</taxon>
        <taxon>Peptococcaceae</taxon>
        <taxon>Dehalobacterium</taxon>
    </lineage>
</organism>
<dbReference type="PROSITE" id="PS00535">
    <property type="entry name" value="COMPLEX1_49K"/>
    <property type="match status" value="1"/>
</dbReference>
<evidence type="ECO:0000256" key="3">
    <source>
        <dbReference type="ARBA" id="ARBA00022719"/>
    </source>
</evidence>
<keyword evidence="4 6" id="KW-1278">Translocase</keyword>
<comment type="caution">
    <text evidence="9">The sequence shown here is derived from an EMBL/GenBank/DDBJ whole genome shotgun (WGS) entry which is preliminary data.</text>
</comment>
<dbReference type="InterPro" id="IPR029014">
    <property type="entry name" value="NiFe-Hase_large"/>
</dbReference>
<evidence type="ECO:0000256" key="7">
    <source>
        <dbReference type="RuleBase" id="RU003685"/>
    </source>
</evidence>
<keyword evidence="10" id="KW-1185">Reference proteome</keyword>
<keyword evidence="5 6" id="KW-0520">NAD</keyword>
<dbReference type="InterPro" id="IPR001135">
    <property type="entry name" value="NADH_Q_OxRdtase_suD"/>
</dbReference>
<evidence type="ECO:0000259" key="8">
    <source>
        <dbReference type="Pfam" id="PF00346"/>
    </source>
</evidence>
<evidence type="ECO:0000256" key="4">
    <source>
        <dbReference type="ARBA" id="ARBA00022967"/>
    </source>
</evidence>
<dbReference type="EC" id="7.1.1.-" evidence="6"/>
<reference evidence="9 10" key="1">
    <citation type="submission" date="2022-08" db="EMBL/GenBank/DDBJ databases">
        <title>Proteogenomics of the novel Dehalobacterium formicoaceticum strain EZ94 highlights a key role of methyltransferases during anaerobic dichloromethane degradation.</title>
        <authorList>
            <person name="Wasmund K."/>
        </authorList>
    </citation>
    <scope>NUCLEOTIDE SEQUENCE [LARGE SCALE GENOMIC DNA]</scope>
    <source>
        <strain evidence="9 10">EZ94</strain>
    </source>
</reference>
<feature type="domain" description="NADH-quinone oxidoreductase subunit D" evidence="8">
    <location>
        <begin position="299"/>
        <end position="373"/>
    </location>
</feature>
<evidence type="ECO:0000256" key="1">
    <source>
        <dbReference type="ARBA" id="ARBA00005769"/>
    </source>
</evidence>
<proteinExistence type="inferred from homology"/>
<comment type="catalytic activity">
    <reaction evidence="6">
        <text>a quinone + NADH + 5 H(+)(in) = a quinol + NAD(+) + 4 H(+)(out)</text>
        <dbReference type="Rhea" id="RHEA:57888"/>
        <dbReference type="ChEBI" id="CHEBI:15378"/>
        <dbReference type="ChEBI" id="CHEBI:24646"/>
        <dbReference type="ChEBI" id="CHEBI:57540"/>
        <dbReference type="ChEBI" id="CHEBI:57945"/>
        <dbReference type="ChEBI" id="CHEBI:132124"/>
    </reaction>
</comment>
<dbReference type="NCBIfam" id="NF008974">
    <property type="entry name" value="PRK12322.1"/>
    <property type="match status" value="1"/>
</dbReference>
<dbReference type="EMBL" id="JANPWE010000006">
    <property type="protein sequence ID" value="MCR6546238.1"/>
    <property type="molecule type" value="Genomic_DNA"/>
</dbReference>
<comment type="subcellular location">
    <subcellularLocation>
        <location evidence="6">Cell membrane</location>
        <topology evidence="6">Peripheral membrane protein</topology>
        <orientation evidence="6">Cytoplasmic side</orientation>
    </subcellularLocation>
</comment>